<comment type="caution">
    <text evidence="10">The sequence shown here is derived from an EMBL/GenBank/DDBJ whole genome shotgun (WGS) entry which is preliminary data.</text>
</comment>
<dbReference type="GO" id="GO:0003918">
    <property type="term" value="F:DNA topoisomerase type II (double strand cut, ATP-hydrolyzing) activity"/>
    <property type="evidence" value="ECO:0007669"/>
    <property type="project" value="UniProtKB-EC"/>
</dbReference>
<keyword evidence="6" id="KW-0799">Topoisomerase</keyword>
<name>A0A543E9I7_9FLAO</name>
<dbReference type="EMBL" id="VFPD01000003">
    <property type="protein sequence ID" value="TQM18186.1"/>
    <property type="molecule type" value="Genomic_DNA"/>
</dbReference>
<sequence length="344" mass="40271">MIEKYNVLEHIRMRPAMYIGFLNHFGFNELVSYFIEDFIRAGIYDIIFILKKDNRLIMKWTSPEKTLFNTEIIKSIDQYKQGEFYLSLAGIIALTEYSSIEINGLPVLQSEKGNFDILGSINHINEEEACSWMIDFIPDQDIFKGLILSYKVLNDLFRRFSFLNPNLKIRSIDESGDEQQINIFHYSDGLAEIIDYEVQKRLQYDFCFFTLNFQKKTEYSYSVAFAFVDSQIFKPKIKMYANYKETILGGSLLDGIIQGFKMFLKKEAAKRDIKLNISSSRLKKHLLLYGSVQGDLTFLGSTRWKLGTPKVQTEIKKFMYEELKLYFANNEDKAIHILQIVQDE</sequence>
<keyword evidence="5" id="KW-0067">ATP-binding</keyword>
<dbReference type="EC" id="5.6.2.2" evidence="3"/>
<dbReference type="Proteomes" id="UP000316437">
    <property type="component" value="Unassembled WGS sequence"/>
</dbReference>
<evidence type="ECO:0000256" key="2">
    <source>
        <dbReference type="ARBA" id="ARBA00010708"/>
    </source>
</evidence>
<evidence type="ECO:0000256" key="7">
    <source>
        <dbReference type="ARBA" id="ARBA00023125"/>
    </source>
</evidence>
<evidence type="ECO:0000256" key="1">
    <source>
        <dbReference type="ARBA" id="ARBA00000185"/>
    </source>
</evidence>
<evidence type="ECO:0000256" key="6">
    <source>
        <dbReference type="ARBA" id="ARBA00023029"/>
    </source>
</evidence>
<dbReference type="SUPFAM" id="SSF54211">
    <property type="entry name" value="Ribosomal protein S5 domain 2-like"/>
    <property type="match status" value="1"/>
</dbReference>
<dbReference type="Gene3D" id="3.30.565.10">
    <property type="entry name" value="Histidine kinase-like ATPase, C-terminal domain"/>
    <property type="match status" value="1"/>
</dbReference>
<dbReference type="InterPro" id="IPR020568">
    <property type="entry name" value="Ribosomal_Su5_D2-typ_SF"/>
</dbReference>
<protein>
    <recommendedName>
        <fullName evidence="3">DNA topoisomerase (ATP-hydrolyzing)</fullName>
        <ecNumber evidence="3">5.6.2.2</ecNumber>
    </recommendedName>
</protein>
<accession>A0A543E9I7</accession>
<dbReference type="RefSeq" id="WP_142018597.1">
    <property type="nucleotide sequence ID" value="NZ_VFPD01000003.1"/>
</dbReference>
<dbReference type="GO" id="GO:0006265">
    <property type="term" value="P:DNA topological change"/>
    <property type="evidence" value="ECO:0007669"/>
    <property type="project" value="InterPro"/>
</dbReference>
<comment type="similarity">
    <text evidence="2">Belongs to the type II topoisomerase GyrB family.</text>
</comment>
<dbReference type="Gene3D" id="3.30.230.10">
    <property type="match status" value="1"/>
</dbReference>
<proteinExistence type="inferred from homology"/>
<keyword evidence="8 10" id="KW-0413">Isomerase</keyword>
<comment type="catalytic activity">
    <reaction evidence="1">
        <text>ATP-dependent breakage, passage and rejoining of double-stranded DNA.</text>
        <dbReference type="EC" id="5.6.2.2"/>
    </reaction>
</comment>
<keyword evidence="7" id="KW-0238">DNA-binding</keyword>
<dbReference type="PANTHER" id="PTHR45866">
    <property type="entry name" value="DNA GYRASE/TOPOISOMERASE SUBUNIT B"/>
    <property type="match status" value="1"/>
</dbReference>
<evidence type="ECO:0000313" key="11">
    <source>
        <dbReference type="Proteomes" id="UP000316437"/>
    </source>
</evidence>
<dbReference type="SUPFAM" id="SSF55874">
    <property type="entry name" value="ATPase domain of HSP90 chaperone/DNA topoisomerase II/histidine kinase"/>
    <property type="match status" value="1"/>
</dbReference>
<organism evidence="10 11">
    <name type="scientific">Chryseobacterium aquifrigidense</name>
    <dbReference type="NCBI Taxonomy" id="558021"/>
    <lineage>
        <taxon>Bacteria</taxon>
        <taxon>Pseudomonadati</taxon>
        <taxon>Bacteroidota</taxon>
        <taxon>Flavobacteriia</taxon>
        <taxon>Flavobacteriales</taxon>
        <taxon>Weeksellaceae</taxon>
        <taxon>Chryseobacterium group</taxon>
        <taxon>Chryseobacterium</taxon>
    </lineage>
</organism>
<gene>
    <name evidence="10" type="ORF">FB551_3963</name>
</gene>
<dbReference type="Pfam" id="PF00204">
    <property type="entry name" value="DNA_gyraseB"/>
    <property type="match status" value="1"/>
</dbReference>
<evidence type="ECO:0000256" key="3">
    <source>
        <dbReference type="ARBA" id="ARBA00012895"/>
    </source>
</evidence>
<reference evidence="10 11" key="1">
    <citation type="submission" date="2019-06" db="EMBL/GenBank/DDBJ databases">
        <title>Sorghum-associated microbial communities from plants grown in Nebraska, USA.</title>
        <authorList>
            <person name="Schachtman D."/>
        </authorList>
    </citation>
    <scope>NUCLEOTIDE SEQUENCE [LARGE SCALE GENOMIC DNA]</scope>
    <source>
        <strain evidence="10 11">110</strain>
    </source>
</reference>
<evidence type="ECO:0000259" key="9">
    <source>
        <dbReference type="Pfam" id="PF00204"/>
    </source>
</evidence>
<evidence type="ECO:0000313" key="10">
    <source>
        <dbReference type="EMBL" id="TQM18186.1"/>
    </source>
</evidence>
<dbReference type="PANTHER" id="PTHR45866:SF1">
    <property type="entry name" value="DNA GYRASE SUBUNIT B, MITOCHONDRIAL"/>
    <property type="match status" value="1"/>
</dbReference>
<dbReference type="AlphaFoldDB" id="A0A543E9I7"/>
<evidence type="ECO:0000256" key="8">
    <source>
        <dbReference type="ARBA" id="ARBA00023235"/>
    </source>
</evidence>
<keyword evidence="11" id="KW-1185">Reference proteome</keyword>
<dbReference type="GO" id="GO:0005524">
    <property type="term" value="F:ATP binding"/>
    <property type="evidence" value="ECO:0007669"/>
    <property type="project" value="UniProtKB-KW"/>
</dbReference>
<keyword evidence="4" id="KW-0547">Nucleotide-binding</keyword>
<dbReference type="InterPro" id="IPR013506">
    <property type="entry name" value="Topo_IIA_bsu_dom2"/>
</dbReference>
<dbReference type="InterPro" id="IPR014721">
    <property type="entry name" value="Ribsml_uS5_D2-typ_fold_subgr"/>
</dbReference>
<evidence type="ECO:0000256" key="4">
    <source>
        <dbReference type="ARBA" id="ARBA00022741"/>
    </source>
</evidence>
<dbReference type="GO" id="GO:0003677">
    <property type="term" value="F:DNA binding"/>
    <property type="evidence" value="ECO:0007669"/>
    <property type="project" value="UniProtKB-KW"/>
</dbReference>
<feature type="domain" description="DNA topoisomerase type IIA subunit B" evidence="9">
    <location>
        <begin position="189"/>
        <end position="342"/>
    </location>
</feature>
<evidence type="ECO:0000256" key="5">
    <source>
        <dbReference type="ARBA" id="ARBA00022840"/>
    </source>
</evidence>
<dbReference type="InterPro" id="IPR036890">
    <property type="entry name" value="HATPase_C_sf"/>
</dbReference>